<organism evidence="3 5">
    <name type="scientific">Acutalibacter muris</name>
    <dbReference type="NCBI Taxonomy" id="1796620"/>
    <lineage>
        <taxon>Bacteria</taxon>
        <taxon>Bacillati</taxon>
        <taxon>Bacillota</taxon>
        <taxon>Clostridia</taxon>
        <taxon>Eubacteriales</taxon>
        <taxon>Acutalibacteraceae</taxon>
        <taxon>Acutalibacter</taxon>
    </lineage>
</organism>
<keyword evidence="4" id="KW-1185">Reference proteome</keyword>
<dbReference type="InterPro" id="IPR027417">
    <property type="entry name" value="P-loop_NTPase"/>
</dbReference>
<gene>
    <name evidence="2" type="ORF">ADH66_15150</name>
    <name evidence="3" type="ORF">I5Q82_05530</name>
</gene>
<sequence length="455" mass="52242">MTQSDSQIRISDLIIEKFWDVFNDDEHTHKILTSGRAGTKSSEAAIETVFKIVQDIDGSAVVIRKRHNKLRKTVYKEIKRAIKRLGLDERLFKITVSPMEITFLENGNTIYFTGSDNIDDTKGIIDESKPIKLVLIDEVNEFFEQGEGEDELQNIEATFIRGNDEGFQMLYLYNPPKNPNAPVVVWTRKMEQRPDCVHVHVDYRDVPPEWIGRKLLESAEILRQVDERQWRWLWLGQSIGVDELIYYMFSDRHVGRTKEDAFQIIGVGVDYGQQNATTYQAAGLNVAKHKLEGLAEYYYSGRETGAQKSPSDYAGDFVGFLDDLHERYSCGLFYVYIDPSAGGLMEEIKRAARGTSYTVLIRDAENDVALGISRVQKLLTFDMLSIDPGQKHAREEFGLYEYDKKSIERGLEKPVKLSDHCMDAIRYLVMGLWSKLKHFLPVQDKEDEEPEGVIK</sequence>
<dbReference type="InterPro" id="IPR052380">
    <property type="entry name" value="Viral_DNA_packaging_terminase"/>
</dbReference>
<name>A0A1Z2XTU2_9FIRM</name>
<reference evidence="2" key="1">
    <citation type="journal article" date="2017" name="Genome Announc.">
        <title>High-Quality Whole-Genome Sequences of the Oligo-Mouse-Microbiota Bacterial Community.</title>
        <authorList>
            <person name="Garzetti D."/>
            <person name="Brugiroux S."/>
            <person name="Bunk B."/>
            <person name="Pukall R."/>
            <person name="McCoy K.D."/>
            <person name="Macpherson A.J."/>
            <person name="Stecher B."/>
        </authorList>
    </citation>
    <scope>NUCLEOTIDE SEQUENCE</scope>
    <source>
        <strain evidence="2">KB18</strain>
    </source>
</reference>
<dbReference type="Pfam" id="PF04466">
    <property type="entry name" value="Terminase_3"/>
    <property type="match status" value="1"/>
</dbReference>
<evidence type="ECO:0000259" key="1">
    <source>
        <dbReference type="Pfam" id="PF04466"/>
    </source>
</evidence>
<proteinExistence type="predicted"/>
<dbReference type="AlphaFoldDB" id="A0A1Z2XTU2"/>
<dbReference type="NCBIfam" id="TIGR01547">
    <property type="entry name" value="phage_term_2"/>
    <property type="match status" value="1"/>
</dbReference>
<accession>A0A1Z2XTU2</accession>
<dbReference type="Gene3D" id="3.40.50.300">
    <property type="entry name" value="P-loop containing nucleotide triphosphate hydrolases"/>
    <property type="match status" value="1"/>
</dbReference>
<evidence type="ECO:0000313" key="3">
    <source>
        <dbReference type="EMBL" id="QQR31142.1"/>
    </source>
</evidence>
<dbReference type="Proteomes" id="UP000596035">
    <property type="component" value="Chromosome"/>
</dbReference>
<dbReference type="PANTHER" id="PTHR39184:SF1">
    <property type="entry name" value="PBSX PHAGE TERMINASE LARGE SUBUNIT"/>
    <property type="match status" value="1"/>
</dbReference>
<reference evidence="3 5" key="3">
    <citation type="submission" date="2020-11" db="EMBL/GenBank/DDBJ databases">
        <title>Closed and high quality bacterial genomes of the OMM12 community.</title>
        <authorList>
            <person name="Marbouty M."/>
            <person name="Lamy-Besnier Q."/>
            <person name="Debarbieux L."/>
            <person name="Koszul R."/>
        </authorList>
    </citation>
    <scope>NUCLEOTIDE SEQUENCE [LARGE SCALE GENOMIC DNA]</scope>
    <source>
        <strain evidence="3 5">KB18</strain>
    </source>
</reference>
<reference evidence="4" key="2">
    <citation type="submission" date="2017-05" db="EMBL/GenBank/DDBJ databases">
        <title>Improved OligoMM genomes.</title>
        <authorList>
            <person name="Garzetti D."/>
        </authorList>
    </citation>
    <scope>NUCLEOTIDE SEQUENCE [LARGE SCALE GENOMIC DNA]</scope>
    <source>
        <strain evidence="4">KB18</strain>
    </source>
</reference>
<dbReference type="EMBL" id="CP065321">
    <property type="protein sequence ID" value="QQR31142.1"/>
    <property type="molecule type" value="Genomic_DNA"/>
</dbReference>
<feature type="domain" description="Phage terminase large subunit N-terminal" evidence="1">
    <location>
        <begin position="27"/>
        <end position="236"/>
    </location>
</feature>
<dbReference type="InterPro" id="IPR035412">
    <property type="entry name" value="Terminase_L_N"/>
</dbReference>
<dbReference type="Gene3D" id="3.30.420.280">
    <property type="match status" value="1"/>
</dbReference>
<evidence type="ECO:0000313" key="5">
    <source>
        <dbReference type="Proteomes" id="UP000596035"/>
    </source>
</evidence>
<dbReference type="InterPro" id="IPR006437">
    <property type="entry name" value="Phage_terminase_lsu"/>
</dbReference>
<protein>
    <submittedName>
        <fullName evidence="2 3">Terminase</fullName>
    </submittedName>
</protein>
<evidence type="ECO:0000313" key="2">
    <source>
        <dbReference type="EMBL" id="ASB41874.1"/>
    </source>
</evidence>
<dbReference type="EMBL" id="CP021422">
    <property type="protein sequence ID" value="ASB41874.1"/>
    <property type="molecule type" value="Genomic_DNA"/>
</dbReference>
<dbReference type="PANTHER" id="PTHR39184">
    <property type="match status" value="1"/>
</dbReference>
<evidence type="ECO:0000313" key="4">
    <source>
        <dbReference type="Proteomes" id="UP000196710"/>
    </source>
</evidence>
<dbReference type="Proteomes" id="UP000196710">
    <property type="component" value="Chromosome"/>
</dbReference>
<dbReference type="RefSeq" id="WP_066539065.1">
    <property type="nucleotide sequence ID" value="NZ_CP021422.1"/>
</dbReference>
<dbReference type="KEGG" id="amur:ADH66_15150"/>